<evidence type="ECO:0000256" key="10">
    <source>
        <dbReference type="RuleBase" id="RU000589"/>
    </source>
</evidence>
<dbReference type="SMART" id="SM00856">
    <property type="entry name" value="PMEI"/>
    <property type="match status" value="1"/>
</dbReference>
<evidence type="ECO:0000313" key="12">
    <source>
        <dbReference type="Proteomes" id="UP001515500"/>
    </source>
</evidence>
<keyword evidence="12" id="KW-1185">Reference proteome</keyword>
<evidence type="ECO:0000256" key="1">
    <source>
        <dbReference type="ARBA" id="ARBA00004191"/>
    </source>
</evidence>
<evidence type="ECO:0000256" key="8">
    <source>
        <dbReference type="ARBA" id="ARBA00023085"/>
    </source>
</evidence>
<evidence type="ECO:0000256" key="2">
    <source>
        <dbReference type="ARBA" id="ARBA00005184"/>
    </source>
</evidence>
<feature type="signal peptide" evidence="10">
    <location>
        <begin position="1"/>
        <end position="25"/>
    </location>
</feature>
<dbReference type="PANTHER" id="PTHR31707">
    <property type="entry name" value="PECTINESTERASE"/>
    <property type="match status" value="1"/>
</dbReference>
<reference evidence="13" key="1">
    <citation type="submission" date="2025-08" db="UniProtKB">
        <authorList>
            <consortium name="RefSeq"/>
        </authorList>
    </citation>
    <scope>IDENTIFICATION</scope>
</reference>
<accession>A0AB40BSR2</accession>
<dbReference type="GO" id="GO:0045490">
    <property type="term" value="P:pectin catabolic process"/>
    <property type="evidence" value="ECO:0007669"/>
    <property type="project" value="UniProtKB-UniRule"/>
</dbReference>
<evidence type="ECO:0000256" key="9">
    <source>
        <dbReference type="PROSITE-ProRule" id="PRU10040"/>
    </source>
</evidence>
<sequence>MQTNPPSSMASLLLLLLFLLPFSSAGATTVSTTIHAACRATRFPSICEKTLSESSSLPQNPSPTDLILAAINASSSGTTTALSLSHSILSSSSDPNHTTAARNCIDLLTLASHRLSSISSPSSSAPLSSARAWTSAVLIYHYSCWSALKYVNTTSQISSAMAFLTDLQSLTSNALSMLFSLHRFGPDLYLWSPPQTERDGYWDSSSTGAVAGADLGSGSTPLSRSKPDVTVCKGGSCRFDSVQAAVDSAPVNRTERFVIYIREGVYNETVRVPFEKPNLAFVGDGMGKTVLTGSLNADMVGVSTYNTATVGVQGDGFMAYNLTISNTAGPDAHQAVAYRSDSDLSILDSVELSGHQDTLYAASLRQYFKSCTISGTVDFIFGNSASFFDNCLILILPRQLNPERGETNTVTAHGRTDPAQTTGFVFHRSTINASADYLRFFNTNPKIHRTYLGRPWKEFSRTVFLECYLEQVVRPEGWSLWDGDFALSTLFYGEYASVGPGANVSARVPWSSQVPPEHVDVYSVSNFIQGDQWIHSLVLNPI</sequence>
<dbReference type="InterPro" id="IPR006501">
    <property type="entry name" value="Pectinesterase_inhib_dom"/>
</dbReference>
<evidence type="ECO:0000256" key="3">
    <source>
        <dbReference type="ARBA" id="ARBA00006027"/>
    </source>
</evidence>
<comment type="similarity">
    <text evidence="4">In the C-terminal section; belongs to the pectinesterase family.</text>
</comment>
<name>A0AB40BSR2_DIOCR</name>
<dbReference type="SUPFAM" id="SSF101148">
    <property type="entry name" value="Plant invertase/pectin methylesterase inhibitor"/>
    <property type="match status" value="1"/>
</dbReference>
<dbReference type="InterPro" id="IPR035513">
    <property type="entry name" value="Invertase/methylesterase_inhib"/>
</dbReference>
<evidence type="ECO:0000259" key="11">
    <source>
        <dbReference type="SMART" id="SM00856"/>
    </source>
</evidence>
<dbReference type="Proteomes" id="UP001515500">
    <property type="component" value="Chromosome 7"/>
</dbReference>
<gene>
    <name evidence="13" type="primary">LOC120265820</name>
</gene>
<dbReference type="InterPro" id="IPR033131">
    <property type="entry name" value="Pectinesterase_Asp_AS"/>
</dbReference>
<dbReference type="GO" id="GO:0004857">
    <property type="term" value="F:enzyme inhibitor activity"/>
    <property type="evidence" value="ECO:0007669"/>
    <property type="project" value="InterPro"/>
</dbReference>
<keyword evidence="10" id="KW-0732">Signal</keyword>
<dbReference type="NCBIfam" id="TIGR01614">
    <property type="entry name" value="PME_inhib"/>
    <property type="match status" value="1"/>
</dbReference>
<keyword evidence="8 10" id="KW-0063">Aspartyl esterase</keyword>
<dbReference type="FunFam" id="2.160.20.10:FF:000029">
    <property type="entry name" value="Pectinesterase 4"/>
    <property type="match status" value="1"/>
</dbReference>
<dbReference type="Gene3D" id="1.20.140.40">
    <property type="entry name" value="Invertase/pectin methylesterase inhibitor family protein"/>
    <property type="match status" value="1"/>
</dbReference>
<keyword evidence="6" id="KW-0134">Cell wall</keyword>
<dbReference type="InterPro" id="IPR000070">
    <property type="entry name" value="Pectinesterase_cat"/>
</dbReference>
<dbReference type="Gene3D" id="2.160.20.10">
    <property type="entry name" value="Single-stranded right-handed beta-helix, Pectin lyase-like"/>
    <property type="match status" value="1"/>
</dbReference>
<comment type="subcellular location">
    <subcellularLocation>
        <location evidence="1">Secreted</location>
        <location evidence="1">Cell wall</location>
    </subcellularLocation>
</comment>
<proteinExistence type="inferred from homology"/>
<feature type="active site" evidence="9">
    <location>
        <position position="378"/>
    </location>
</feature>
<dbReference type="EC" id="3.1.1.11" evidence="5 10"/>
<dbReference type="PROSITE" id="PS00503">
    <property type="entry name" value="PECTINESTERASE_2"/>
    <property type="match status" value="1"/>
</dbReference>
<comment type="similarity">
    <text evidence="3">In the N-terminal section; belongs to the PMEI family.</text>
</comment>
<comment type="pathway">
    <text evidence="2 10">Glycan metabolism; pectin degradation; 2-dehydro-3-deoxy-D-gluconate from pectin: step 1/5.</text>
</comment>
<dbReference type="Pfam" id="PF04043">
    <property type="entry name" value="PMEI"/>
    <property type="match status" value="1"/>
</dbReference>
<evidence type="ECO:0000256" key="6">
    <source>
        <dbReference type="ARBA" id="ARBA00022512"/>
    </source>
</evidence>
<keyword evidence="6" id="KW-0964">Secreted</keyword>
<dbReference type="InterPro" id="IPR011050">
    <property type="entry name" value="Pectin_lyase_fold/virulence"/>
</dbReference>
<evidence type="ECO:0000256" key="7">
    <source>
        <dbReference type="ARBA" id="ARBA00022801"/>
    </source>
</evidence>
<evidence type="ECO:0000313" key="13">
    <source>
        <dbReference type="RefSeq" id="XP_039129732.1"/>
    </source>
</evidence>
<keyword evidence="7 10" id="KW-0378">Hydrolase</keyword>
<dbReference type="GO" id="GO:0042545">
    <property type="term" value="P:cell wall modification"/>
    <property type="evidence" value="ECO:0007669"/>
    <property type="project" value="UniProtKB-UniRule"/>
</dbReference>
<comment type="catalytic activity">
    <reaction evidence="10">
        <text>[(1-&gt;4)-alpha-D-galacturonosyl methyl ester](n) + n H2O = [(1-&gt;4)-alpha-D-galacturonosyl](n) + n methanol + n H(+)</text>
        <dbReference type="Rhea" id="RHEA:22380"/>
        <dbReference type="Rhea" id="RHEA-COMP:14570"/>
        <dbReference type="Rhea" id="RHEA-COMP:14573"/>
        <dbReference type="ChEBI" id="CHEBI:15377"/>
        <dbReference type="ChEBI" id="CHEBI:15378"/>
        <dbReference type="ChEBI" id="CHEBI:17790"/>
        <dbReference type="ChEBI" id="CHEBI:140522"/>
        <dbReference type="ChEBI" id="CHEBI:140523"/>
        <dbReference type="EC" id="3.1.1.11"/>
    </reaction>
</comment>
<evidence type="ECO:0000256" key="4">
    <source>
        <dbReference type="ARBA" id="ARBA00007786"/>
    </source>
</evidence>
<protein>
    <recommendedName>
        <fullName evidence="5 10">Pectinesterase</fullName>
        <ecNumber evidence="5 10">3.1.1.11</ecNumber>
    </recommendedName>
</protein>
<dbReference type="RefSeq" id="XP_039129732.1">
    <property type="nucleotide sequence ID" value="XM_039273798.1"/>
</dbReference>
<dbReference type="SUPFAM" id="SSF51126">
    <property type="entry name" value="Pectin lyase-like"/>
    <property type="match status" value="1"/>
</dbReference>
<dbReference type="InterPro" id="IPR012334">
    <property type="entry name" value="Pectin_lyas_fold"/>
</dbReference>
<dbReference type="GO" id="GO:0030599">
    <property type="term" value="F:pectinesterase activity"/>
    <property type="evidence" value="ECO:0007669"/>
    <property type="project" value="UniProtKB-UniRule"/>
</dbReference>
<dbReference type="CDD" id="cd15798">
    <property type="entry name" value="PMEI-like_3"/>
    <property type="match status" value="1"/>
</dbReference>
<dbReference type="AlphaFoldDB" id="A0AB40BSR2"/>
<dbReference type="Pfam" id="PF01095">
    <property type="entry name" value="Pectinesterase"/>
    <property type="match status" value="1"/>
</dbReference>
<evidence type="ECO:0000256" key="5">
    <source>
        <dbReference type="ARBA" id="ARBA00013229"/>
    </source>
</evidence>
<dbReference type="GeneID" id="120265820"/>
<feature type="chain" id="PRO_5044043121" description="Pectinesterase" evidence="10">
    <location>
        <begin position="26"/>
        <end position="542"/>
    </location>
</feature>
<feature type="domain" description="Pectinesterase inhibitor" evidence="11">
    <location>
        <begin position="29"/>
        <end position="177"/>
    </location>
</feature>
<organism evidence="12 13">
    <name type="scientific">Dioscorea cayennensis subsp. rotundata</name>
    <name type="common">White Guinea yam</name>
    <name type="synonym">Dioscorea rotundata</name>
    <dbReference type="NCBI Taxonomy" id="55577"/>
    <lineage>
        <taxon>Eukaryota</taxon>
        <taxon>Viridiplantae</taxon>
        <taxon>Streptophyta</taxon>
        <taxon>Embryophyta</taxon>
        <taxon>Tracheophyta</taxon>
        <taxon>Spermatophyta</taxon>
        <taxon>Magnoliopsida</taxon>
        <taxon>Liliopsida</taxon>
        <taxon>Dioscoreales</taxon>
        <taxon>Dioscoreaceae</taxon>
        <taxon>Dioscorea</taxon>
    </lineage>
</organism>